<evidence type="ECO:0000259" key="11">
    <source>
        <dbReference type="PROSITE" id="PS51918"/>
    </source>
</evidence>
<name>A0A3G9J3V2_9FIRM</name>
<proteinExistence type="inferred from homology"/>
<dbReference type="SFLD" id="SFLDG01066">
    <property type="entry name" value="organic_radical-activating_enz"/>
    <property type="match status" value="1"/>
</dbReference>
<evidence type="ECO:0000256" key="3">
    <source>
        <dbReference type="ARBA" id="ARBA00021356"/>
    </source>
</evidence>
<dbReference type="InterPro" id="IPR013785">
    <property type="entry name" value="Aldolase_TIM"/>
</dbReference>
<keyword evidence="7 10" id="KW-0560">Oxidoreductase</keyword>
<evidence type="ECO:0000256" key="4">
    <source>
        <dbReference type="ARBA" id="ARBA00022485"/>
    </source>
</evidence>
<dbReference type="GO" id="GO:0016829">
    <property type="term" value="F:lyase activity"/>
    <property type="evidence" value="ECO:0007669"/>
    <property type="project" value="UniProtKB-KW"/>
</dbReference>
<comment type="catalytic activity">
    <reaction evidence="10">
        <text>glycyl-[formate C-acetyltransferase] + reduced [flavodoxin] + S-adenosyl-L-methionine = glycin-2-yl radical-[formate C-acetyltransferase] + semiquinone [flavodoxin] + 5'-deoxyadenosine + L-methionine + H(+)</text>
        <dbReference type="Rhea" id="RHEA:19225"/>
        <dbReference type="Rhea" id="RHEA-COMP:10622"/>
        <dbReference type="Rhea" id="RHEA-COMP:12190"/>
        <dbReference type="Rhea" id="RHEA-COMP:12191"/>
        <dbReference type="Rhea" id="RHEA-COMP:14480"/>
        <dbReference type="ChEBI" id="CHEBI:15378"/>
        <dbReference type="ChEBI" id="CHEBI:17319"/>
        <dbReference type="ChEBI" id="CHEBI:29947"/>
        <dbReference type="ChEBI" id="CHEBI:32722"/>
        <dbReference type="ChEBI" id="CHEBI:57618"/>
        <dbReference type="ChEBI" id="CHEBI:57844"/>
        <dbReference type="ChEBI" id="CHEBI:59789"/>
        <dbReference type="ChEBI" id="CHEBI:140311"/>
        <dbReference type="EC" id="1.97.1.4"/>
    </reaction>
</comment>
<organism evidence="12 13">
    <name type="scientific">Intestinibaculum porci</name>
    <dbReference type="NCBI Taxonomy" id="2487118"/>
    <lineage>
        <taxon>Bacteria</taxon>
        <taxon>Bacillati</taxon>
        <taxon>Bacillota</taxon>
        <taxon>Erysipelotrichia</taxon>
        <taxon>Erysipelotrichales</taxon>
        <taxon>Erysipelotrichaceae</taxon>
        <taxon>Intestinibaculum</taxon>
    </lineage>
</organism>
<evidence type="ECO:0000256" key="8">
    <source>
        <dbReference type="ARBA" id="ARBA00023004"/>
    </source>
</evidence>
<dbReference type="PANTHER" id="PTHR30352:SF5">
    <property type="entry name" value="PYRUVATE FORMATE-LYASE 1-ACTIVATING ENZYME"/>
    <property type="match status" value="1"/>
</dbReference>
<keyword evidence="13" id="KW-1185">Reference proteome</keyword>
<reference evidence="12 13" key="1">
    <citation type="submission" date="2018-11" db="EMBL/GenBank/DDBJ databases">
        <title>Novel Erysipelotrichaceae bacterium isolated from small intestine of a swine.</title>
        <authorList>
            <person name="Kim J.S."/>
            <person name="Choe H."/>
            <person name="Lee Y.R."/>
            <person name="Kim K.M."/>
            <person name="Park D.S."/>
        </authorList>
    </citation>
    <scope>NUCLEOTIDE SEQUENCE [LARGE SCALE GENOMIC DNA]</scope>
    <source>
        <strain evidence="12 13">SG0102</strain>
    </source>
</reference>
<dbReference type="SUPFAM" id="SSF102114">
    <property type="entry name" value="Radical SAM enzymes"/>
    <property type="match status" value="1"/>
</dbReference>
<dbReference type="PROSITE" id="PS51918">
    <property type="entry name" value="RADICAL_SAM"/>
    <property type="match status" value="1"/>
</dbReference>
<dbReference type="Proteomes" id="UP000268059">
    <property type="component" value="Chromosome"/>
</dbReference>
<comment type="similarity">
    <text evidence="2 10">Belongs to the organic radical-activating enzymes family.</text>
</comment>
<keyword evidence="5 10" id="KW-0949">S-adenosyl-L-methionine</keyword>
<protein>
    <recommendedName>
        <fullName evidence="3 10">Pyruvate formate-lyase-activating enzyme</fullName>
        <ecNumber evidence="10">1.97.1.4</ecNumber>
    </recommendedName>
</protein>
<dbReference type="EC" id="1.97.1.4" evidence="10"/>
<dbReference type="KEGG" id="ebm:SG0102_07640"/>
<dbReference type="Pfam" id="PF04055">
    <property type="entry name" value="Radical_SAM"/>
    <property type="match status" value="1"/>
</dbReference>
<keyword evidence="6 10" id="KW-0479">Metal-binding</keyword>
<dbReference type="EMBL" id="AP019309">
    <property type="protein sequence ID" value="BBH25830.1"/>
    <property type="molecule type" value="Genomic_DNA"/>
</dbReference>
<keyword evidence="4 10" id="KW-0004">4Fe-4S</keyword>
<dbReference type="CDD" id="cd01335">
    <property type="entry name" value="Radical_SAM"/>
    <property type="match status" value="1"/>
</dbReference>
<dbReference type="GO" id="GO:0051539">
    <property type="term" value="F:4 iron, 4 sulfur cluster binding"/>
    <property type="evidence" value="ECO:0007669"/>
    <property type="project" value="UniProtKB-UniRule"/>
</dbReference>
<evidence type="ECO:0000256" key="2">
    <source>
        <dbReference type="ARBA" id="ARBA00009777"/>
    </source>
</evidence>
<keyword evidence="8 10" id="KW-0408">Iron</keyword>
<keyword evidence="10" id="KW-0963">Cytoplasm</keyword>
<evidence type="ECO:0000256" key="10">
    <source>
        <dbReference type="RuleBase" id="RU362053"/>
    </source>
</evidence>
<dbReference type="PROSITE" id="PS01087">
    <property type="entry name" value="RADICAL_ACTIVATING"/>
    <property type="match status" value="1"/>
</dbReference>
<dbReference type="Gene3D" id="3.20.20.70">
    <property type="entry name" value="Aldolase class I"/>
    <property type="match status" value="1"/>
</dbReference>
<evidence type="ECO:0000256" key="5">
    <source>
        <dbReference type="ARBA" id="ARBA00022691"/>
    </source>
</evidence>
<dbReference type="InterPro" id="IPR058240">
    <property type="entry name" value="rSAM_sf"/>
</dbReference>
<dbReference type="InterPro" id="IPR034457">
    <property type="entry name" value="Organic_radical-activating"/>
</dbReference>
<accession>A0A3G9J3V2</accession>
<feature type="domain" description="Radical SAM core" evidence="11">
    <location>
        <begin position="16"/>
        <end position="246"/>
    </location>
</feature>
<evidence type="ECO:0000313" key="12">
    <source>
        <dbReference type="EMBL" id="BBH25830.1"/>
    </source>
</evidence>
<keyword evidence="12" id="KW-0670">Pyruvate</keyword>
<evidence type="ECO:0000256" key="1">
    <source>
        <dbReference type="ARBA" id="ARBA00003141"/>
    </source>
</evidence>
<dbReference type="RefSeq" id="WP_179951184.1">
    <property type="nucleotide sequence ID" value="NZ_AP019309.1"/>
</dbReference>
<dbReference type="GO" id="GO:0043365">
    <property type="term" value="F:[formate-C-acetyltransferase]-activating enzyme activity"/>
    <property type="evidence" value="ECO:0007669"/>
    <property type="project" value="UniProtKB-UniRule"/>
</dbReference>
<dbReference type="PANTHER" id="PTHR30352">
    <property type="entry name" value="PYRUVATE FORMATE-LYASE-ACTIVATING ENZYME"/>
    <property type="match status" value="1"/>
</dbReference>
<evidence type="ECO:0000256" key="9">
    <source>
        <dbReference type="ARBA" id="ARBA00023014"/>
    </source>
</evidence>
<comment type="function">
    <text evidence="1 10">Activation of pyruvate formate-lyase under anaerobic conditions by generation of an organic free radical, using S-adenosylmethionine and reduced flavodoxin as cosubstrates to produce 5'-deoxy-adenosine.</text>
</comment>
<evidence type="ECO:0000313" key="13">
    <source>
        <dbReference type="Proteomes" id="UP000268059"/>
    </source>
</evidence>
<dbReference type="PIRSF" id="PIRSF000371">
    <property type="entry name" value="PFL_act_enz"/>
    <property type="match status" value="1"/>
</dbReference>
<evidence type="ECO:0000256" key="6">
    <source>
        <dbReference type="ARBA" id="ARBA00022723"/>
    </source>
</evidence>
<keyword evidence="12" id="KW-0456">Lyase</keyword>
<dbReference type="NCBIfam" id="TIGR02493">
    <property type="entry name" value="PFLA"/>
    <property type="match status" value="1"/>
</dbReference>
<keyword evidence="9 10" id="KW-0411">Iron-sulfur</keyword>
<evidence type="ECO:0000256" key="7">
    <source>
        <dbReference type="ARBA" id="ARBA00023002"/>
    </source>
</evidence>
<dbReference type="AlphaFoldDB" id="A0A3G9J3V2"/>
<dbReference type="GO" id="GO:0046872">
    <property type="term" value="F:metal ion binding"/>
    <property type="evidence" value="ECO:0007669"/>
    <property type="project" value="UniProtKB-UniRule"/>
</dbReference>
<dbReference type="InterPro" id="IPR001989">
    <property type="entry name" value="Radical_activat_CS"/>
</dbReference>
<sequence>MEILGKVHSIESFGSADGPGVRFLIFLHGCPLRCQFCHNPDTWGSQKFTEETADALLKKAVRYKDYWGTNGGITVSGGEPLYQIDFLLDLLKKAKAQGINTCIDTSGGCFTHEGEWFAKFEELMQYTDLLLLDIKEINNERHKVITGKENTNILEMARYLSDIKKPVWIRHVLVPERSDYDEDLKALHDFIETLDNVQRVEVLPYHTLGVYKWKELGIPYKLEGIDPPTPKRVANAKALLHTDEYH</sequence>
<gene>
    <name evidence="12" type="primary">pflA</name>
    <name evidence="12" type="ORF">SG0102_07640</name>
</gene>
<dbReference type="InParanoid" id="A0A3G9J3V2"/>
<dbReference type="InterPro" id="IPR012839">
    <property type="entry name" value="Organic_radical_activase"/>
</dbReference>
<dbReference type="InterPro" id="IPR007197">
    <property type="entry name" value="rSAM"/>
</dbReference>
<dbReference type="GO" id="GO:0005737">
    <property type="term" value="C:cytoplasm"/>
    <property type="evidence" value="ECO:0007669"/>
    <property type="project" value="UniProtKB-SubCell"/>
</dbReference>
<dbReference type="InterPro" id="IPR012838">
    <property type="entry name" value="PFL1_activating"/>
</dbReference>
<dbReference type="SFLD" id="SFLDS00029">
    <property type="entry name" value="Radical_SAM"/>
    <property type="match status" value="1"/>
</dbReference>
<comment type="subcellular location">
    <subcellularLocation>
        <location evidence="10">Cytoplasm</location>
    </subcellularLocation>
</comment>
<comment type="cofactor">
    <cofactor evidence="10">
        <name>[4Fe-4S] cluster</name>
        <dbReference type="ChEBI" id="CHEBI:49883"/>
    </cofactor>
    <text evidence="10">Binds 1 [4Fe-4S] cluster. The cluster is coordinated with 3 cysteines and an exchangeable S-adenosyl-L-methionine.</text>
</comment>